<organism evidence="1">
    <name type="scientific">Schizaphis graminum</name>
    <name type="common">Green bug aphid</name>
    <dbReference type="NCBI Taxonomy" id="13262"/>
    <lineage>
        <taxon>Eukaryota</taxon>
        <taxon>Metazoa</taxon>
        <taxon>Ecdysozoa</taxon>
        <taxon>Arthropoda</taxon>
        <taxon>Hexapoda</taxon>
        <taxon>Insecta</taxon>
        <taxon>Pterygota</taxon>
        <taxon>Neoptera</taxon>
        <taxon>Paraneoptera</taxon>
        <taxon>Hemiptera</taxon>
        <taxon>Sternorrhyncha</taxon>
        <taxon>Aphidomorpha</taxon>
        <taxon>Aphidoidea</taxon>
        <taxon>Aphididae</taxon>
        <taxon>Aphidini</taxon>
        <taxon>Schizaphis</taxon>
    </lineage>
</organism>
<dbReference type="AlphaFoldDB" id="A0A2S2NX33"/>
<gene>
    <name evidence="1" type="ORF">g.42848</name>
</gene>
<protein>
    <submittedName>
        <fullName evidence="1">Uncharacterized protein</fullName>
    </submittedName>
</protein>
<reference evidence="1" key="1">
    <citation type="submission" date="2018-04" db="EMBL/GenBank/DDBJ databases">
        <title>Transcriptome of Schizaphis graminum biotype I.</title>
        <authorList>
            <person name="Scully E.D."/>
            <person name="Geib S.M."/>
            <person name="Palmer N.A."/>
            <person name="Koch K."/>
            <person name="Bradshaw J."/>
            <person name="Heng-Moss T."/>
            <person name="Sarath G."/>
        </authorList>
    </citation>
    <scope>NUCLEOTIDE SEQUENCE</scope>
</reference>
<name>A0A2S2NX33_SCHGA</name>
<evidence type="ECO:0000313" key="1">
    <source>
        <dbReference type="EMBL" id="MBY21789.1"/>
    </source>
</evidence>
<dbReference type="EMBL" id="GGMR01009170">
    <property type="protein sequence ID" value="MBY21789.1"/>
    <property type="molecule type" value="Transcribed_RNA"/>
</dbReference>
<proteinExistence type="predicted"/>
<sequence length="161" mass="18400">MVTINHIDELLNTKLAKLENNIFKKLESNVSKKFPEVNSSTNVINDKKIPAIVQKPKPTEKTFEVECMELVKQCTEWWCPVHSDFKALVKLVKPISHEDDLIIRQAKSRFAYWSKGNTVRCCTSDRKNSVAPKMYAIPSCRPTSMPGDIQKLTNNFNNLSC</sequence>
<accession>A0A2S2NX33</accession>